<keyword evidence="1" id="KW-0812">Transmembrane</keyword>
<keyword evidence="1" id="KW-0472">Membrane</keyword>
<gene>
    <name evidence="2" type="ORF">MSP7336_01697</name>
</gene>
<name>A0A1E3TJZ7_MYCSH</name>
<dbReference type="STRING" id="29313.BHQ16_04925"/>
<feature type="transmembrane region" description="Helical" evidence="1">
    <location>
        <begin position="173"/>
        <end position="193"/>
    </location>
</feature>
<sequence>MTTQKQRLVPDRDTPTALAALYAAERTDVQNILGHALTLVSILVAYTTVIGAAWATRPDTIPHALVPIVPIPALLVIAWHSQLNSRVWAHNQAIFILEQRLLDQIPSIEYPTRLWIGHTSGRLVNEIPILLKERRFGIAAASLIAYGGLLIIVLGLTVSSLVVPIVVNQDWQGLAWAMAVVYAVIVFLLAASYKSTFDINIAKMDEWAISAHNSFPEAFPEQFKTPAGLRSARPGPP</sequence>
<accession>A0A1E3TJZ7</accession>
<evidence type="ECO:0000313" key="3">
    <source>
        <dbReference type="Proteomes" id="UP000252015"/>
    </source>
</evidence>
<evidence type="ECO:0000256" key="1">
    <source>
        <dbReference type="SAM" id="Phobius"/>
    </source>
</evidence>
<proteinExistence type="predicted"/>
<dbReference type="RefSeq" id="WP_069394892.1">
    <property type="nucleotide sequence ID" value="NZ_JACKUN010000026.1"/>
</dbReference>
<dbReference type="OrthoDB" id="4721410at2"/>
<organism evidence="2 3">
    <name type="scientific">Mycobacterium shimoidei</name>
    <dbReference type="NCBI Taxonomy" id="29313"/>
    <lineage>
        <taxon>Bacteria</taxon>
        <taxon>Bacillati</taxon>
        <taxon>Actinomycetota</taxon>
        <taxon>Actinomycetes</taxon>
        <taxon>Mycobacteriales</taxon>
        <taxon>Mycobacteriaceae</taxon>
        <taxon>Mycobacterium</taxon>
    </lineage>
</organism>
<feature type="transmembrane region" description="Helical" evidence="1">
    <location>
        <begin position="143"/>
        <end position="167"/>
    </location>
</feature>
<reference evidence="2 3" key="1">
    <citation type="submission" date="2018-05" db="EMBL/GenBank/DDBJ databases">
        <authorList>
            <consortium name="IHU Genomes"/>
        </authorList>
    </citation>
    <scope>NUCLEOTIDE SEQUENCE [LARGE SCALE GENOMIC DNA]</scope>
    <source>
        <strain evidence="2 3">P7336</strain>
    </source>
</reference>
<dbReference type="AlphaFoldDB" id="A0A1E3TJZ7"/>
<feature type="transmembrane region" description="Helical" evidence="1">
    <location>
        <begin position="32"/>
        <end position="55"/>
    </location>
</feature>
<keyword evidence="1" id="KW-1133">Transmembrane helix</keyword>
<keyword evidence="3" id="KW-1185">Reference proteome</keyword>
<dbReference type="EMBL" id="UEGW01000001">
    <property type="protein sequence ID" value="SRX93459.1"/>
    <property type="molecule type" value="Genomic_DNA"/>
</dbReference>
<evidence type="ECO:0000313" key="2">
    <source>
        <dbReference type="EMBL" id="SRX93459.1"/>
    </source>
</evidence>
<dbReference type="Proteomes" id="UP000252015">
    <property type="component" value="Unassembled WGS sequence"/>
</dbReference>
<protein>
    <submittedName>
        <fullName evidence="2">Uncharacterized protein</fullName>
    </submittedName>
</protein>
<feature type="transmembrane region" description="Helical" evidence="1">
    <location>
        <begin position="61"/>
        <end position="79"/>
    </location>
</feature>